<evidence type="ECO:0000313" key="1">
    <source>
        <dbReference type="EMBL" id="SDH26207.1"/>
    </source>
</evidence>
<name>A0A1G8AZ60_9BACT</name>
<dbReference type="AlphaFoldDB" id="A0A1G8AZ60"/>
<keyword evidence="2" id="KW-1185">Reference proteome</keyword>
<dbReference type="STRING" id="645274.SAMN04487901_12130"/>
<proteinExistence type="predicted"/>
<dbReference type="EMBL" id="FNCQ01000021">
    <property type="protein sequence ID" value="SDH26207.1"/>
    <property type="molecule type" value="Genomic_DNA"/>
</dbReference>
<reference evidence="2" key="1">
    <citation type="submission" date="2016-10" db="EMBL/GenBank/DDBJ databases">
        <authorList>
            <person name="Varghese N."/>
            <person name="Submissions S."/>
        </authorList>
    </citation>
    <scope>NUCLEOTIDE SEQUENCE [LARGE SCALE GENOMIC DNA]</scope>
    <source>
        <strain evidence="2">BP1-148</strain>
    </source>
</reference>
<gene>
    <name evidence="1" type="ORF">SAMN04487901_12130</name>
</gene>
<dbReference type="Proteomes" id="UP000198779">
    <property type="component" value="Unassembled WGS sequence"/>
</dbReference>
<evidence type="ECO:0000313" key="2">
    <source>
        <dbReference type="Proteomes" id="UP000198779"/>
    </source>
</evidence>
<organism evidence="1 2">
    <name type="scientific">Prevotella communis</name>
    <dbReference type="NCBI Taxonomy" id="2913614"/>
    <lineage>
        <taxon>Bacteria</taxon>
        <taxon>Pseudomonadati</taxon>
        <taxon>Bacteroidota</taxon>
        <taxon>Bacteroidia</taxon>
        <taxon>Bacteroidales</taxon>
        <taxon>Prevotellaceae</taxon>
        <taxon>Prevotella</taxon>
    </lineage>
</organism>
<accession>A0A1G8AZ60</accession>
<sequence>MTSTIKTSNDKLVTKIKNFLKRQKSFCVTTCTNGIYAITILDTDDLELFYQVERVIRHFNLTKQQEPKALAA</sequence>
<protein>
    <submittedName>
        <fullName evidence="1">Uncharacterized protein</fullName>
    </submittedName>
</protein>